<dbReference type="AlphaFoldDB" id="A0A368SML9"/>
<gene>
    <name evidence="2" type="ORF">SETIT_9G307900v2</name>
</gene>
<organism evidence="2">
    <name type="scientific">Setaria italica</name>
    <name type="common">Foxtail millet</name>
    <name type="synonym">Panicum italicum</name>
    <dbReference type="NCBI Taxonomy" id="4555"/>
    <lineage>
        <taxon>Eukaryota</taxon>
        <taxon>Viridiplantae</taxon>
        <taxon>Streptophyta</taxon>
        <taxon>Embryophyta</taxon>
        <taxon>Tracheophyta</taxon>
        <taxon>Spermatophyta</taxon>
        <taxon>Magnoliopsida</taxon>
        <taxon>Liliopsida</taxon>
        <taxon>Poales</taxon>
        <taxon>Poaceae</taxon>
        <taxon>PACMAD clade</taxon>
        <taxon>Panicoideae</taxon>
        <taxon>Panicodae</taxon>
        <taxon>Paniceae</taxon>
        <taxon>Cenchrinae</taxon>
        <taxon>Setaria</taxon>
    </lineage>
</organism>
<evidence type="ECO:0000313" key="2">
    <source>
        <dbReference type="EMBL" id="RCV43613.1"/>
    </source>
</evidence>
<protein>
    <submittedName>
        <fullName evidence="2">Uncharacterized protein</fullName>
    </submittedName>
</protein>
<reference evidence="2" key="2">
    <citation type="submission" date="2015-07" db="EMBL/GenBank/DDBJ databases">
        <authorList>
            <person name="Noorani M."/>
        </authorList>
    </citation>
    <scope>NUCLEOTIDE SEQUENCE</scope>
    <source>
        <strain evidence="2">Yugu1</strain>
    </source>
</reference>
<feature type="compositionally biased region" description="Gly residues" evidence="1">
    <location>
        <begin position="128"/>
        <end position="138"/>
    </location>
</feature>
<reference evidence="2" key="1">
    <citation type="journal article" date="2012" name="Nat. Biotechnol.">
        <title>Reference genome sequence of the model plant Setaria.</title>
        <authorList>
            <person name="Bennetzen J.L."/>
            <person name="Schmutz J."/>
            <person name="Wang H."/>
            <person name="Percifield R."/>
            <person name="Hawkins J."/>
            <person name="Pontaroli A.C."/>
            <person name="Estep M."/>
            <person name="Feng L."/>
            <person name="Vaughn J.N."/>
            <person name="Grimwood J."/>
            <person name="Jenkins J."/>
            <person name="Barry K."/>
            <person name="Lindquist E."/>
            <person name="Hellsten U."/>
            <person name="Deshpande S."/>
            <person name="Wang X."/>
            <person name="Wu X."/>
            <person name="Mitros T."/>
            <person name="Triplett J."/>
            <person name="Yang X."/>
            <person name="Ye C.Y."/>
            <person name="Mauro-Herrera M."/>
            <person name="Wang L."/>
            <person name="Li P."/>
            <person name="Sharma M."/>
            <person name="Sharma R."/>
            <person name="Ronald P.C."/>
            <person name="Panaud O."/>
            <person name="Kellogg E.A."/>
            <person name="Brutnell T.P."/>
            <person name="Doust A.N."/>
            <person name="Tuskan G.A."/>
            <person name="Rokhsar D."/>
            <person name="Devos K.M."/>
        </authorList>
    </citation>
    <scope>NUCLEOTIDE SEQUENCE [LARGE SCALE GENOMIC DNA]</scope>
    <source>
        <strain evidence="2">Yugu1</strain>
    </source>
</reference>
<dbReference type="EMBL" id="CM003536">
    <property type="protein sequence ID" value="RCV43613.1"/>
    <property type="molecule type" value="Genomic_DNA"/>
</dbReference>
<feature type="region of interest" description="Disordered" evidence="1">
    <location>
        <begin position="120"/>
        <end position="147"/>
    </location>
</feature>
<accession>A0A368SML9</accession>
<evidence type="ECO:0000256" key="1">
    <source>
        <dbReference type="SAM" id="MobiDB-lite"/>
    </source>
</evidence>
<sequence length="147" mass="15134">MNCSTSACCSAPHVHTGGGGWCTVHGSNGGGRRRMTGRGAALRKEMKSSAQVLTEELPRQMYASAHAPDFLLVKRPPGPRGATGVAAWGGSTRGWEGMARSRGGRAGRRARVRCAAVAGEEGATRKGVGSGRGRGVGGKKTSRFGRG</sequence>
<name>A0A368SML9_SETIT</name>
<proteinExistence type="predicted"/>